<evidence type="ECO:0000313" key="2">
    <source>
        <dbReference type="EMBL" id="EAY23104.1"/>
    </source>
</evidence>
<sequence>MLALSFLVSIVKISDYNESGTYTVDMRDTDDVEIPLKSKYTTLLIHNSANYQADFYDNTQIFICSITPRSDSLLNTQSKTGRLLVHKKGNFDFLHYTIVIPDSNNQIKKASQLVISTLSSDQFNVSGSVYNDASYQILNNITTCFLFCNPNIDSYKIYNVSSNFSKSEYSRLTVIIVYSMTSDSILRITPKTPYQNHDIKPFNTEFKFGTSLLVRNGQACIKLTDEVYDLNLRMTIFSQLIVNCPEKTTILFRNTNQTIEISTNDQILKNISNDNKIFRFGANGGNILFSNALNTTISFTAFVTKDIDCESTFLYSDITNEALNISKSSHEYCLMLCYSSNSTIYEQGFILYDIYSPGEKRTQIFLKNVNFKSILAVYRNDVDYEHNITITSNCSDLSPFFCRFPDFENSIFLKQRDLRDPHIPLTINIDTYTHRSLELLINQTLVLNILKSVSIYIHDSQNTEKTALIDNNSIPFTNLFDFGSKTGKVIVKTFNKFNIYVTAFPSSGYRKIYFTTKPEDFKICSPFYNSTRNLMINELDNIIFVFSSPQRYNVSVDAILDNKGDKIEFYRSKNSFIGVLPSYTNSFNIKFNAKFFVLNFISMKNSESKSIKIHISENPSYQLINYSKLYQSDNRFREILSNETIKEDKIYVSHHNADTFLYTYGSTAYITMMNSYSIIAIHNVDFEGQIYDSKGYFVGNVSSYTYNYGSFLPIGGTAVISSNNYFICYSIVNLVSNLFSCNYIGISNIPDSYFLITRPFTDLPRNFTFEQNTNYCYLFMTPVKTEYFIASKLGTRDLAYAFIPEDKSNTNVITKTTQVKIEGRSIFLIVISYSDANTYIVMNHSVSTFLNLSMNLSTTFKLTHQSIIFNNSQLYNDFETLEAVRRILYFVFLSIILLMIFFGFVSFMCNSNYKCCRAFREESTSPIVNDFPSFTPNHPGIDDDQFDDSSHSDEHLHLRDLGDNAEVVETNSRVSRKKGNLSPYLEALSPSTNPYLQQLNSDN</sequence>
<accession>A2D978</accession>
<dbReference type="KEGG" id="tva:5468663"/>
<feature type="transmembrane region" description="Helical" evidence="1">
    <location>
        <begin position="887"/>
        <end position="909"/>
    </location>
</feature>
<dbReference type="VEuPathDB" id="TrichDB:TVAGG3_0771160"/>
<reference evidence="2" key="1">
    <citation type="submission" date="2006-10" db="EMBL/GenBank/DDBJ databases">
        <authorList>
            <person name="Amadeo P."/>
            <person name="Zhao Q."/>
            <person name="Wortman J."/>
            <person name="Fraser-Liggett C."/>
            <person name="Carlton J."/>
        </authorList>
    </citation>
    <scope>NUCLEOTIDE SEQUENCE</scope>
    <source>
        <strain evidence="2">G3</strain>
    </source>
</reference>
<name>A2D978_TRIV3</name>
<dbReference type="Proteomes" id="UP000001542">
    <property type="component" value="Unassembled WGS sequence"/>
</dbReference>
<dbReference type="EMBL" id="DS113180">
    <property type="protein sequence ID" value="EAY23104.1"/>
    <property type="molecule type" value="Genomic_DNA"/>
</dbReference>
<keyword evidence="1" id="KW-1133">Transmembrane helix</keyword>
<keyword evidence="1" id="KW-0472">Membrane</keyword>
<dbReference type="VEuPathDB" id="TrichDB:TVAG_183400"/>
<dbReference type="InParanoid" id="A2D978"/>
<evidence type="ECO:0000313" key="3">
    <source>
        <dbReference type="Proteomes" id="UP000001542"/>
    </source>
</evidence>
<dbReference type="AlphaFoldDB" id="A2D978"/>
<gene>
    <name evidence="2" type="ORF">TVAG_183400</name>
</gene>
<organism evidence="2 3">
    <name type="scientific">Trichomonas vaginalis (strain ATCC PRA-98 / G3)</name>
    <dbReference type="NCBI Taxonomy" id="412133"/>
    <lineage>
        <taxon>Eukaryota</taxon>
        <taxon>Metamonada</taxon>
        <taxon>Parabasalia</taxon>
        <taxon>Trichomonadida</taxon>
        <taxon>Trichomonadidae</taxon>
        <taxon>Trichomonas</taxon>
    </lineage>
</organism>
<keyword evidence="3" id="KW-1185">Reference proteome</keyword>
<evidence type="ECO:0000256" key="1">
    <source>
        <dbReference type="SAM" id="Phobius"/>
    </source>
</evidence>
<keyword evidence="1" id="KW-0812">Transmembrane</keyword>
<protein>
    <submittedName>
        <fullName evidence="2">Uncharacterized protein</fullName>
    </submittedName>
</protein>
<dbReference type="RefSeq" id="XP_001584090.1">
    <property type="nucleotide sequence ID" value="XM_001584040.1"/>
</dbReference>
<proteinExistence type="predicted"/>
<reference evidence="2" key="2">
    <citation type="journal article" date="2007" name="Science">
        <title>Draft genome sequence of the sexually transmitted pathogen Trichomonas vaginalis.</title>
        <authorList>
            <person name="Carlton J.M."/>
            <person name="Hirt R.P."/>
            <person name="Silva J.C."/>
            <person name="Delcher A.L."/>
            <person name="Schatz M."/>
            <person name="Zhao Q."/>
            <person name="Wortman J.R."/>
            <person name="Bidwell S.L."/>
            <person name="Alsmark U.C.M."/>
            <person name="Besteiro S."/>
            <person name="Sicheritz-Ponten T."/>
            <person name="Noel C.J."/>
            <person name="Dacks J.B."/>
            <person name="Foster P.G."/>
            <person name="Simillion C."/>
            <person name="Van de Peer Y."/>
            <person name="Miranda-Saavedra D."/>
            <person name="Barton G.J."/>
            <person name="Westrop G.D."/>
            <person name="Mueller S."/>
            <person name="Dessi D."/>
            <person name="Fiori P.L."/>
            <person name="Ren Q."/>
            <person name="Paulsen I."/>
            <person name="Zhang H."/>
            <person name="Bastida-Corcuera F.D."/>
            <person name="Simoes-Barbosa A."/>
            <person name="Brown M.T."/>
            <person name="Hayes R.D."/>
            <person name="Mukherjee M."/>
            <person name="Okumura C.Y."/>
            <person name="Schneider R."/>
            <person name="Smith A.J."/>
            <person name="Vanacova S."/>
            <person name="Villalvazo M."/>
            <person name="Haas B.J."/>
            <person name="Pertea M."/>
            <person name="Feldblyum T.V."/>
            <person name="Utterback T.R."/>
            <person name="Shu C.L."/>
            <person name="Osoegawa K."/>
            <person name="de Jong P.J."/>
            <person name="Hrdy I."/>
            <person name="Horvathova L."/>
            <person name="Zubacova Z."/>
            <person name="Dolezal P."/>
            <person name="Malik S.B."/>
            <person name="Logsdon J.M. Jr."/>
            <person name="Henze K."/>
            <person name="Gupta A."/>
            <person name="Wang C.C."/>
            <person name="Dunne R.L."/>
            <person name="Upcroft J.A."/>
            <person name="Upcroft P."/>
            <person name="White O."/>
            <person name="Salzberg S.L."/>
            <person name="Tang P."/>
            <person name="Chiu C.-H."/>
            <person name="Lee Y.-S."/>
            <person name="Embley T.M."/>
            <person name="Coombs G.H."/>
            <person name="Mottram J.C."/>
            <person name="Tachezy J."/>
            <person name="Fraser-Liggett C.M."/>
            <person name="Johnson P.J."/>
        </authorList>
    </citation>
    <scope>NUCLEOTIDE SEQUENCE [LARGE SCALE GENOMIC DNA]</scope>
    <source>
        <strain evidence="2">G3</strain>
    </source>
</reference>